<dbReference type="EMBL" id="WRXN01000001">
    <property type="protein sequence ID" value="MVT07659.1"/>
    <property type="molecule type" value="Genomic_DNA"/>
</dbReference>
<accession>A0A7K1TZW2</accession>
<dbReference type="Proteomes" id="UP000461730">
    <property type="component" value="Unassembled WGS sequence"/>
</dbReference>
<evidence type="ECO:0000313" key="1">
    <source>
        <dbReference type="EMBL" id="MVT07659.1"/>
    </source>
</evidence>
<sequence length="145" mass="16757">MTFIDNDHDWHRFLKTTLLADEENALLPLSRMQELSYEWRPESEEEFRTFLLAAPPHILEGFGFICYDTLPEIYHKHKEKVALHTGTDKHLYLFPEEWYDIIPAGYPLIDISGVKLIFERGVTDNSVRAGCLSYGVAISIVDKKG</sequence>
<keyword evidence="2" id="KW-1185">Reference proteome</keyword>
<organism evidence="1 2">
    <name type="scientific">Chitinophaga tropicalis</name>
    <dbReference type="NCBI Taxonomy" id="2683588"/>
    <lineage>
        <taxon>Bacteria</taxon>
        <taxon>Pseudomonadati</taxon>
        <taxon>Bacteroidota</taxon>
        <taxon>Chitinophagia</taxon>
        <taxon>Chitinophagales</taxon>
        <taxon>Chitinophagaceae</taxon>
        <taxon>Chitinophaga</taxon>
    </lineage>
</organism>
<evidence type="ECO:0000313" key="2">
    <source>
        <dbReference type="Proteomes" id="UP000461730"/>
    </source>
</evidence>
<dbReference type="AlphaFoldDB" id="A0A7K1TZW2"/>
<dbReference type="RefSeq" id="WP_157305042.1">
    <property type="nucleotide sequence ID" value="NZ_WRXN01000001.1"/>
</dbReference>
<gene>
    <name evidence="1" type="ORF">GO493_05260</name>
</gene>
<comment type="caution">
    <text evidence="1">The sequence shown here is derived from an EMBL/GenBank/DDBJ whole genome shotgun (WGS) entry which is preliminary data.</text>
</comment>
<reference evidence="1 2" key="1">
    <citation type="submission" date="2019-12" db="EMBL/GenBank/DDBJ databases">
        <title>Chitinophaga sp. strain ysch24 (GDMCC 1.1355), whole genome shotgun sequence.</title>
        <authorList>
            <person name="Zhang X."/>
        </authorList>
    </citation>
    <scope>NUCLEOTIDE SEQUENCE [LARGE SCALE GENOMIC DNA]</scope>
    <source>
        <strain evidence="2">ysch24</strain>
    </source>
</reference>
<proteinExistence type="predicted"/>
<name>A0A7K1TZW2_9BACT</name>
<protein>
    <submittedName>
        <fullName evidence="1">Uncharacterized protein</fullName>
    </submittedName>
</protein>